<keyword evidence="2" id="KW-1185">Reference proteome</keyword>
<dbReference type="PANTHER" id="PTHR28255">
    <property type="match status" value="1"/>
</dbReference>
<sequence>MTIDEAVKILEMQEEILQFTHFTNEDAWELGCMLVAEARRRQKPVAISIRLNNGYTVFQFGLDGTTLYNEQQMKMRHNTVKVTEKSSLHLCTLLQKTENDLDGWFLDPKKYAISGGAFPIRIEDVGVIGSIIVSGMDHMSDHDLLIKCISKYLHIDEVPRIRGGKL</sequence>
<dbReference type="EMBL" id="FMKA01000001">
    <property type="protein sequence ID" value="SCP95187.1"/>
    <property type="molecule type" value="Genomic_DNA"/>
</dbReference>
<dbReference type="InterPro" id="IPR005624">
    <property type="entry name" value="PduO/GlcC-like"/>
</dbReference>
<proteinExistence type="predicted"/>
<dbReference type="Proteomes" id="UP000199315">
    <property type="component" value="Unassembled WGS sequence"/>
</dbReference>
<organism evidence="1 2">
    <name type="scientific">Anaerobium acetethylicum</name>
    <dbReference type="NCBI Taxonomy" id="1619234"/>
    <lineage>
        <taxon>Bacteria</taxon>
        <taxon>Bacillati</taxon>
        <taxon>Bacillota</taxon>
        <taxon>Clostridia</taxon>
        <taxon>Lachnospirales</taxon>
        <taxon>Lachnospiraceae</taxon>
        <taxon>Anaerobium</taxon>
    </lineage>
</organism>
<evidence type="ECO:0000313" key="1">
    <source>
        <dbReference type="EMBL" id="SCP95187.1"/>
    </source>
</evidence>
<dbReference type="Pfam" id="PF03928">
    <property type="entry name" value="HbpS-like"/>
    <property type="match status" value="1"/>
</dbReference>
<dbReference type="Gene3D" id="3.30.450.150">
    <property type="entry name" value="Haem-degrading domain"/>
    <property type="match status" value="1"/>
</dbReference>
<name>A0A1D3TPC7_9FIRM</name>
<dbReference type="SUPFAM" id="SSF143744">
    <property type="entry name" value="GlcG-like"/>
    <property type="match status" value="1"/>
</dbReference>
<dbReference type="PANTHER" id="PTHR28255:SF1">
    <property type="entry name" value="UPF0303 PROTEIN YBR137W"/>
    <property type="match status" value="1"/>
</dbReference>
<reference evidence="1 2" key="1">
    <citation type="submission" date="2016-09" db="EMBL/GenBank/DDBJ databases">
        <authorList>
            <person name="Capua I."/>
            <person name="De Benedictis P."/>
            <person name="Joannis T."/>
            <person name="Lombin L.H."/>
            <person name="Cattoli G."/>
        </authorList>
    </citation>
    <scope>NUCLEOTIDE SEQUENCE [LARGE SCALE GENOMIC DNA]</scope>
    <source>
        <strain evidence="1 2">GluBS11</strain>
    </source>
</reference>
<dbReference type="InterPro" id="IPR010371">
    <property type="entry name" value="YBR137W-like"/>
</dbReference>
<gene>
    <name evidence="1" type="ORF">SAMN05421730_1001381</name>
</gene>
<dbReference type="STRING" id="1619234.SAMN05421730_1001381"/>
<dbReference type="InterPro" id="IPR038084">
    <property type="entry name" value="PduO/GlcC-like_sf"/>
</dbReference>
<dbReference type="RefSeq" id="WP_091229255.1">
    <property type="nucleotide sequence ID" value="NZ_FMKA01000001.1"/>
</dbReference>
<protein>
    <submittedName>
        <fullName evidence="1">Uncharacterized protein, UPF0303 family</fullName>
    </submittedName>
</protein>
<dbReference type="AlphaFoldDB" id="A0A1D3TPC7"/>
<accession>A0A1D3TPC7</accession>
<dbReference type="OrthoDB" id="9815315at2"/>
<evidence type="ECO:0000313" key="2">
    <source>
        <dbReference type="Proteomes" id="UP000199315"/>
    </source>
</evidence>